<keyword evidence="2" id="KW-1185">Reference proteome</keyword>
<evidence type="ECO:0000313" key="1">
    <source>
        <dbReference type="EMBL" id="KAK2174852.1"/>
    </source>
</evidence>
<protein>
    <submittedName>
        <fullName evidence="1">Uncharacterized protein</fullName>
    </submittedName>
</protein>
<name>A0AAD9KP18_RIDPI</name>
<comment type="caution">
    <text evidence="1">The sequence shown here is derived from an EMBL/GenBank/DDBJ whole genome shotgun (WGS) entry which is preliminary data.</text>
</comment>
<sequence length="177" mass="19513">MCWCLTDGAATDIGAHGRPVDRVHHRGHGFRGRQPVAVVVARCDGATVVEVAEHERHRTEPLHAAARLTEVLAVRAFVAHHKEHGVTIPHLVCAPWTVGHLCRLTVFDNVEPGFSSGRPCNPGQTWRSWVSRETGQAISPNSARSARIARKSELARKTGQPWITLRSLQPSKAIQPW</sequence>
<accession>A0AAD9KP18</accession>
<evidence type="ECO:0000313" key="2">
    <source>
        <dbReference type="Proteomes" id="UP001209878"/>
    </source>
</evidence>
<dbReference type="Proteomes" id="UP001209878">
    <property type="component" value="Unassembled WGS sequence"/>
</dbReference>
<gene>
    <name evidence="1" type="ORF">NP493_773g00004</name>
</gene>
<dbReference type="AlphaFoldDB" id="A0AAD9KP18"/>
<reference evidence="1" key="1">
    <citation type="journal article" date="2023" name="Mol. Biol. Evol.">
        <title>Third-Generation Sequencing Reveals the Adaptive Role of the Epigenome in Three Deep-Sea Polychaetes.</title>
        <authorList>
            <person name="Perez M."/>
            <person name="Aroh O."/>
            <person name="Sun Y."/>
            <person name="Lan Y."/>
            <person name="Juniper S.K."/>
            <person name="Young C.R."/>
            <person name="Angers B."/>
            <person name="Qian P.Y."/>
        </authorList>
    </citation>
    <scope>NUCLEOTIDE SEQUENCE</scope>
    <source>
        <strain evidence="1">R07B-5</strain>
    </source>
</reference>
<dbReference type="EMBL" id="JAODUO010000771">
    <property type="protein sequence ID" value="KAK2174852.1"/>
    <property type="molecule type" value="Genomic_DNA"/>
</dbReference>
<proteinExistence type="predicted"/>
<organism evidence="1 2">
    <name type="scientific">Ridgeia piscesae</name>
    <name type="common">Tubeworm</name>
    <dbReference type="NCBI Taxonomy" id="27915"/>
    <lineage>
        <taxon>Eukaryota</taxon>
        <taxon>Metazoa</taxon>
        <taxon>Spiralia</taxon>
        <taxon>Lophotrochozoa</taxon>
        <taxon>Annelida</taxon>
        <taxon>Polychaeta</taxon>
        <taxon>Sedentaria</taxon>
        <taxon>Canalipalpata</taxon>
        <taxon>Sabellida</taxon>
        <taxon>Siboglinidae</taxon>
        <taxon>Ridgeia</taxon>
    </lineage>
</organism>